<keyword evidence="6" id="KW-0598">Phosphotransferase system</keyword>
<dbReference type="SUPFAM" id="SSF55594">
    <property type="entry name" value="HPr-like"/>
    <property type="match status" value="1"/>
</dbReference>
<protein>
    <recommendedName>
        <fullName evidence="3">Phosphocarrier protein HPr</fullName>
    </recommendedName>
</protein>
<keyword evidence="5" id="KW-0762">Sugar transport</keyword>
<dbReference type="Pfam" id="PF00381">
    <property type="entry name" value="PTS-HPr"/>
    <property type="match status" value="1"/>
</dbReference>
<evidence type="ECO:0000256" key="5">
    <source>
        <dbReference type="ARBA" id="ARBA00022597"/>
    </source>
</evidence>
<feature type="domain" description="HPr" evidence="7">
    <location>
        <begin position="1"/>
        <end position="88"/>
    </location>
</feature>
<dbReference type="PROSITE" id="PS51350">
    <property type="entry name" value="PTS_HPR_DOM"/>
    <property type="match status" value="1"/>
</dbReference>
<proteinExistence type="predicted"/>
<sequence>MKTKQFTVIDPLGIHARPASQLVAAATPFASSIELQTEQRTANLKSILGVMGLALKQGSMFTLQVEGEDEEQAFTALTKLISETGLAQ</sequence>
<dbReference type="Gene3D" id="3.30.1340.10">
    <property type="entry name" value="HPr-like"/>
    <property type="match status" value="1"/>
</dbReference>
<dbReference type="PROSITE" id="PS00369">
    <property type="entry name" value="PTS_HPR_HIS"/>
    <property type="match status" value="1"/>
</dbReference>
<organism evidence="8 9">
    <name type="scientific">Lysinibacillus zambalensis</name>
    <dbReference type="NCBI Taxonomy" id="3160866"/>
    <lineage>
        <taxon>Bacteria</taxon>
        <taxon>Bacillati</taxon>
        <taxon>Bacillota</taxon>
        <taxon>Bacilli</taxon>
        <taxon>Bacillales</taxon>
        <taxon>Bacillaceae</taxon>
        <taxon>Lysinibacillus</taxon>
    </lineage>
</organism>
<evidence type="ECO:0000259" key="7">
    <source>
        <dbReference type="PROSITE" id="PS51350"/>
    </source>
</evidence>
<accession>A0ABV1MMV5</accession>
<dbReference type="PANTHER" id="PTHR33705">
    <property type="entry name" value="PHOSPHOCARRIER PROTEIN HPR"/>
    <property type="match status" value="1"/>
</dbReference>
<evidence type="ECO:0000256" key="1">
    <source>
        <dbReference type="ARBA" id="ARBA00003681"/>
    </source>
</evidence>
<dbReference type="InterPro" id="IPR000032">
    <property type="entry name" value="HPr-like"/>
</dbReference>
<evidence type="ECO:0000313" key="9">
    <source>
        <dbReference type="Proteomes" id="UP001478862"/>
    </source>
</evidence>
<keyword evidence="9" id="KW-1185">Reference proteome</keyword>
<keyword evidence="4" id="KW-0963">Cytoplasm</keyword>
<dbReference type="PANTHER" id="PTHR33705:SF2">
    <property type="entry name" value="PHOSPHOCARRIER PROTEIN NPR"/>
    <property type="match status" value="1"/>
</dbReference>
<reference evidence="8 9" key="1">
    <citation type="submission" date="2024-06" db="EMBL/GenBank/DDBJ databases">
        <title>Lysinibacillus zambalefons sp. nov., a Novel Firmicute Isolated from the Poon Bato Zambales Hyperalkaline Spring.</title>
        <authorList>
            <person name="Aja J.A."/>
            <person name="Lazaro J.E.H."/>
            <person name="Llorin L.D."/>
            <person name="Lim K.R."/>
            <person name="Teodosio J."/>
            <person name="Dalisay D.S."/>
        </authorList>
    </citation>
    <scope>NUCLEOTIDE SEQUENCE [LARGE SCALE GENOMIC DNA]</scope>
    <source>
        <strain evidence="8 9">M3</strain>
    </source>
</reference>
<dbReference type="InterPro" id="IPR035895">
    <property type="entry name" value="HPr-like_sf"/>
</dbReference>
<dbReference type="NCBIfam" id="TIGR01003">
    <property type="entry name" value="PTS_HPr_family"/>
    <property type="match status" value="1"/>
</dbReference>
<dbReference type="EMBL" id="JBEGDG010000002">
    <property type="protein sequence ID" value="MEQ6353805.1"/>
    <property type="molecule type" value="Genomic_DNA"/>
</dbReference>
<evidence type="ECO:0000256" key="6">
    <source>
        <dbReference type="ARBA" id="ARBA00022683"/>
    </source>
</evidence>
<gene>
    <name evidence="8" type="ORF">ABNX05_04190</name>
</gene>
<evidence type="ECO:0000256" key="3">
    <source>
        <dbReference type="ARBA" id="ARBA00020422"/>
    </source>
</evidence>
<dbReference type="RefSeq" id="WP_349658566.1">
    <property type="nucleotide sequence ID" value="NZ_JBEGDG010000002.1"/>
</dbReference>
<evidence type="ECO:0000256" key="2">
    <source>
        <dbReference type="ARBA" id="ARBA00004496"/>
    </source>
</evidence>
<dbReference type="InterPro" id="IPR050399">
    <property type="entry name" value="HPr"/>
</dbReference>
<evidence type="ECO:0000313" key="8">
    <source>
        <dbReference type="EMBL" id="MEQ6353805.1"/>
    </source>
</evidence>
<dbReference type="PRINTS" id="PR00107">
    <property type="entry name" value="PHOSPHOCPHPR"/>
</dbReference>
<comment type="subcellular location">
    <subcellularLocation>
        <location evidence="2">Cytoplasm</location>
    </subcellularLocation>
</comment>
<dbReference type="Proteomes" id="UP001478862">
    <property type="component" value="Unassembled WGS sequence"/>
</dbReference>
<comment type="caution">
    <text evidence="8">The sequence shown here is derived from an EMBL/GenBank/DDBJ whole genome shotgun (WGS) entry which is preliminary data.</text>
</comment>
<dbReference type="CDD" id="cd00367">
    <property type="entry name" value="PTS-HPr_like"/>
    <property type="match status" value="1"/>
</dbReference>
<keyword evidence="5" id="KW-0813">Transport</keyword>
<evidence type="ECO:0000256" key="4">
    <source>
        <dbReference type="ARBA" id="ARBA00022490"/>
    </source>
</evidence>
<name>A0ABV1MMV5_9BACI</name>
<dbReference type="InterPro" id="IPR001020">
    <property type="entry name" value="PTS_HPr_His_P_site"/>
</dbReference>
<comment type="function">
    <text evidence="1">General (non sugar-specific) component of the phosphoenolpyruvate-dependent sugar phosphotransferase system (sugar PTS). This major carbohydrate active-transport system catalyzes the phosphorylation of incoming sugar substrates concomitantly with their translocation across the cell membrane. The phosphoryl group from phosphoenolpyruvate (PEP) is transferred to the phosphoryl carrier protein HPr by enzyme I. Phospho-HPr then transfers it to the PTS EIIA domain.</text>
</comment>